<dbReference type="Proteomes" id="UP000028782">
    <property type="component" value="Chromosome"/>
</dbReference>
<accession>A0A076PEL0</accession>
<protein>
    <submittedName>
        <fullName evidence="1">Uncharacterized protein</fullName>
    </submittedName>
</protein>
<evidence type="ECO:0000313" key="1">
    <source>
        <dbReference type="EMBL" id="AIJ45224.1"/>
    </source>
</evidence>
<dbReference type="EMBL" id="CP006704">
    <property type="protein sequence ID" value="AIJ45224.1"/>
    <property type="molecule type" value="Genomic_DNA"/>
</dbReference>
<organism evidence="1 2">
    <name type="scientific">Comamonas testosteroni TK102</name>
    <dbReference type="NCBI Taxonomy" id="1392005"/>
    <lineage>
        <taxon>Bacteria</taxon>
        <taxon>Pseudomonadati</taxon>
        <taxon>Pseudomonadota</taxon>
        <taxon>Betaproteobacteria</taxon>
        <taxon>Burkholderiales</taxon>
        <taxon>Comamonadaceae</taxon>
        <taxon>Comamonas</taxon>
    </lineage>
</organism>
<dbReference type="HOGENOM" id="CLU_356706_0_0_4"/>
<dbReference type="AlphaFoldDB" id="A0A076PEL0"/>
<dbReference type="KEGG" id="ctes:O987_05320"/>
<reference evidence="1 2" key="1">
    <citation type="journal article" date="2014" name="Genome Announc.">
        <title>Complete Genome Sequence of Polychlorinated Biphenyl Degrader Comamonas testosteroni TK102 (NBRC 109938).</title>
        <authorList>
            <person name="Fukuda K."/>
            <person name="Hosoyama A."/>
            <person name="Tsuchikane K."/>
            <person name="Ohji S."/>
            <person name="Yamazoe A."/>
            <person name="Fujita N."/>
            <person name="Shintani M."/>
            <person name="Kimbara K."/>
        </authorList>
    </citation>
    <scope>NUCLEOTIDE SEQUENCE [LARGE SCALE GENOMIC DNA]</scope>
    <source>
        <strain evidence="1">TK102</strain>
    </source>
</reference>
<name>A0A076PEL0_COMTE</name>
<sequence>MSVVLTLIAIAALALCLLIWLISRLRADARPASSATAGQEAEPSVAQARTASEVAAQTLSDQELAAQADMASEASRDVNFRPQGERGMGGPIYGDVLCADGVYLPHVWEMDMHTSYDGRWLRTGFYDSETAHLVDRKSRRSWVISKPEGELLDAIHWRMPRWSGESINESGIADDAHVIMSDASFEAWLGEHMSAQPQPLLQVVDLWVPADCLPAEVARPMPTLPQPAQPTPVPPVLLQRHWPASLRKLRYPMAPLQNPHWQLMLGETAQPWVLDESHSMVWRADAQAFALYAYPTQGDASQASLRLAVWMMERGWQQWPQLMPEDRKPWALGLPDLEPPSEPQAPAVLPLSWLNELLLQRVQLDRPETERLHDGTSISCAMSEVDVCAAHQRDGLPILKPSLPVSLDWLRDPAQPALWRAQSEPLKGQRLIWTLSKPAREELGETAAYNLQWGERHLPGTWALEHVIVQGRWAILMPHGRAPIRGGSGSLQVWDGERLQSVDLPWPVVRLAAVPSVKGGMAARLRVLALTASLADKDWDPSTASWRWPLQSVSASHLARPDWRPLYSERELAPDAQGRWQLLPRWREVRQIQHPCSDGDYVWRDDVRGDTVWWWGGVNERVNHYWQHDEPRKDGVIMTRSGLAFCGVGPCACPHPSGEGWALLEPVETRYGELGQWQLHWLNPVEKEVRTLTLKARMPVLQGWDAQGLHWQDLPLPDEAALQGEASAVHKPQSEPAAARQLVVAQTWQRAGVEPLRQGINGLWLRIQDLRYAEALLGQDDCPWKN</sequence>
<dbReference type="RefSeq" id="WP_043371048.1">
    <property type="nucleotide sequence ID" value="NZ_CP006704.1"/>
</dbReference>
<evidence type="ECO:0000313" key="2">
    <source>
        <dbReference type="Proteomes" id="UP000028782"/>
    </source>
</evidence>
<gene>
    <name evidence="1" type="ORF">O987_05320</name>
</gene>
<proteinExistence type="predicted"/>